<dbReference type="Proteomes" id="UP000673691">
    <property type="component" value="Unassembled WGS sequence"/>
</dbReference>
<evidence type="ECO:0000313" key="2">
    <source>
        <dbReference type="EMBL" id="KAG5462286.1"/>
    </source>
</evidence>
<keyword evidence="3" id="KW-1185">Reference proteome</keyword>
<comment type="caution">
    <text evidence="2">The sequence shown here is derived from an EMBL/GenBank/DDBJ whole genome shotgun (WGS) entry which is preliminary data.</text>
</comment>
<dbReference type="EMBL" id="JAEFCI010002357">
    <property type="protein sequence ID" value="KAG5462286.1"/>
    <property type="molecule type" value="Genomic_DNA"/>
</dbReference>
<protein>
    <submittedName>
        <fullName evidence="2">Uncharacterized protein</fullName>
    </submittedName>
</protein>
<proteinExistence type="predicted"/>
<sequence>MSSGSSWSLDLSIHATKRSTVTRVSSNRRKALRSLSFARTLVIPIPVRQNLRVPSDRTAARRPRPPSEAAS</sequence>
<gene>
    <name evidence="2" type="ORF">BJ554DRAFT_5410</name>
</gene>
<dbReference type="AlphaFoldDB" id="A0A8H7ZZN1"/>
<organism evidence="2 3">
    <name type="scientific">Olpidium bornovanus</name>
    <dbReference type="NCBI Taxonomy" id="278681"/>
    <lineage>
        <taxon>Eukaryota</taxon>
        <taxon>Fungi</taxon>
        <taxon>Fungi incertae sedis</taxon>
        <taxon>Olpidiomycota</taxon>
        <taxon>Olpidiomycotina</taxon>
        <taxon>Olpidiomycetes</taxon>
        <taxon>Olpidiales</taxon>
        <taxon>Olpidiaceae</taxon>
        <taxon>Olpidium</taxon>
    </lineage>
</organism>
<accession>A0A8H7ZZN1</accession>
<feature type="region of interest" description="Disordered" evidence="1">
    <location>
        <begin position="51"/>
        <end position="71"/>
    </location>
</feature>
<evidence type="ECO:0000313" key="3">
    <source>
        <dbReference type="Proteomes" id="UP000673691"/>
    </source>
</evidence>
<name>A0A8H7ZZN1_9FUNG</name>
<reference evidence="2 3" key="1">
    <citation type="journal article" name="Sci. Rep.">
        <title>Genome-scale phylogenetic analyses confirm Olpidium as the closest living zoosporic fungus to the non-flagellated, terrestrial fungi.</title>
        <authorList>
            <person name="Chang Y."/>
            <person name="Rochon D."/>
            <person name="Sekimoto S."/>
            <person name="Wang Y."/>
            <person name="Chovatia M."/>
            <person name="Sandor L."/>
            <person name="Salamov A."/>
            <person name="Grigoriev I.V."/>
            <person name="Stajich J.E."/>
            <person name="Spatafora J.W."/>
        </authorList>
    </citation>
    <scope>NUCLEOTIDE SEQUENCE [LARGE SCALE GENOMIC DNA]</scope>
    <source>
        <strain evidence="2">S191</strain>
    </source>
</reference>
<evidence type="ECO:0000256" key="1">
    <source>
        <dbReference type="SAM" id="MobiDB-lite"/>
    </source>
</evidence>